<accession>A0A9X0RAP8</accession>
<dbReference type="InterPro" id="IPR018642">
    <property type="entry name" value="DUF2066"/>
</dbReference>
<evidence type="ECO:0000313" key="3">
    <source>
        <dbReference type="Proteomes" id="UP000615796"/>
    </source>
</evidence>
<dbReference type="Pfam" id="PF09839">
    <property type="entry name" value="DUF2066"/>
    <property type="match status" value="1"/>
</dbReference>
<protein>
    <submittedName>
        <fullName evidence="2">DUF2066 domain-containing protein</fullName>
    </submittedName>
</protein>
<comment type="caution">
    <text evidence="2">The sequence shown here is derived from an EMBL/GenBank/DDBJ whole genome shotgun (WGS) entry which is preliminary data.</text>
</comment>
<feature type="region of interest" description="Disordered" evidence="1">
    <location>
        <begin position="337"/>
        <end position="356"/>
    </location>
</feature>
<feature type="compositionally biased region" description="Basic and acidic residues" evidence="1">
    <location>
        <begin position="337"/>
        <end position="350"/>
    </location>
</feature>
<gene>
    <name evidence="2" type="ORF">H8Q88_18380</name>
</gene>
<organism evidence="2 3">
    <name type="scientific">Vibrio metschnikovii</name>
    <dbReference type="NCBI Taxonomy" id="28172"/>
    <lineage>
        <taxon>Bacteria</taxon>
        <taxon>Pseudomonadati</taxon>
        <taxon>Pseudomonadota</taxon>
        <taxon>Gammaproteobacteria</taxon>
        <taxon>Vibrionales</taxon>
        <taxon>Vibrionaceae</taxon>
        <taxon>Vibrio</taxon>
    </lineage>
</organism>
<evidence type="ECO:0000313" key="2">
    <source>
        <dbReference type="EMBL" id="MBC5852868.1"/>
    </source>
</evidence>
<dbReference type="AlphaFoldDB" id="A0A9X0RAP8"/>
<dbReference type="EMBL" id="JACRUP010000020">
    <property type="protein sequence ID" value="MBC5852868.1"/>
    <property type="molecule type" value="Genomic_DNA"/>
</dbReference>
<proteinExistence type="predicted"/>
<keyword evidence="3" id="KW-1185">Reference proteome</keyword>
<dbReference type="RefSeq" id="WP_187027108.1">
    <property type="nucleotide sequence ID" value="NZ_JACRUP010000020.1"/>
</dbReference>
<name>A0A9X0RAP8_VIBME</name>
<evidence type="ECO:0000256" key="1">
    <source>
        <dbReference type="SAM" id="MobiDB-lite"/>
    </source>
</evidence>
<dbReference type="Proteomes" id="UP000615796">
    <property type="component" value="Unassembled WGS sequence"/>
</dbReference>
<reference evidence="2" key="1">
    <citation type="submission" date="2020-08" db="EMBL/GenBank/DDBJ databases">
        <title>Genome Sequencing and Pan-Genome Analysis of Migratory bird Vibrio Strains, Inner Mongolia.</title>
        <authorList>
            <person name="Zheng L."/>
        </authorList>
    </citation>
    <scope>NUCLEOTIDE SEQUENCE</scope>
    <source>
        <strain evidence="2">M13F</strain>
    </source>
</reference>
<sequence length="370" mass="41712">MRYFVLLLMGLISLPVLALTKINLYQAEVVIDEQHNNPEAEARIRAMQEVIVRATGSQDSLNNDVVSKALRQSAQYANQISYGQLNDQRTLRIAFSGPRIRALLTQAHLAFWPEDRANILVWLVEESDYERRIIWEHSQTDVVSQLKMQAEQRGLPLTFPVGDFEDVTSIQSSDLWGGFTESIATASQRYTSDAILVLRAQGSTLRWALYDQSAEQMRTSPKVPVSGQTSGEEAMNTFIDVLANHYAKKSAVLVGSESSQTLWAAFKPINNAQAFFTLEESVRRLSSVASLDIVSIRGDEVIFNVHLLASEADFAQEVLRLRQVTQRAVPKLVERKNVQQDKAKDGRQLEDEPSVVTPPKRTQLYFSWQD</sequence>